<comment type="caution">
    <text evidence="2">The sequence shown here is derived from an EMBL/GenBank/DDBJ whole genome shotgun (WGS) entry which is preliminary data.</text>
</comment>
<organism evidence="2">
    <name type="scientific">Sesamum angustifolium</name>
    <dbReference type="NCBI Taxonomy" id="2727405"/>
    <lineage>
        <taxon>Eukaryota</taxon>
        <taxon>Viridiplantae</taxon>
        <taxon>Streptophyta</taxon>
        <taxon>Embryophyta</taxon>
        <taxon>Tracheophyta</taxon>
        <taxon>Spermatophyta</taxon>
        <taxon>Magnoliopsida</taxon>
        <taxon>eudicotyledons</taxon>
        <taxon>Gunneridae</taxon>
        <taxon>Pentapetalae</taxon>
        <taxon>asterids</taxon>
        <taxon>lamiids</taxon>
        <taxon>Lamiales</taxon>
        <taxon>Pedaliaceae</taxon>
        <taxon>Sesamum</taxon>
    </lineage>
</organism>
<sequence length="131" mass="14569">MPRHKLPTHSSRSMVSFMCILLLSQPVIVRVEMLQVTTIISEAEKLEELKENPPPSESDIKAAELVVKEKGEAVAKTSAKLHERYKLVKRCKLGGGIPKKDGNIDYAEDFFSRQAILTVSGLLGVETYACR</sequence>
<proteinExistence type="predicted"/>
<protein>
    <submittedName>
        <fullName evidence="2">Asparagine--tRNA ligase, cytoplasmic 3</fullName>
    </submittedName>
</protein>
<keyword evidence="1" id="KW-0732">Signal</keyword>
<dbReference type="EMBL" id="JACGWK010001840">
    <property type="protein sequence ID" value="KAL0282159.1"/>
    <property type="molecule type" value="Genomic_DNA"/>
</dbReference>
<evidence type="ECO:0000313" key="2">
    <source>
        <dbReference type="EMBL" id="KAL0282159.1"/>
    </source>
</evidence>
<feature type="chain" id="PRO_5043755283" evidence="1">
    <location>
        <begin position="30"/>
        <end position="131"/>
    </location>
</feature>
<dbReference type="AlphaFoldDB" id="A0AAW2IJ13"/>
<gene>
    <name evidence="2" type="ORF">Sangu_2487800</name>
</gene>
<reference evidence="2" key="1">
    <citation type="submission" date="2020-06" db="EMBL/GenBank/DDBJ databases">
        <authorList>
            <person name="Li T."/>
            <person name="Hu X."/>
            <person name="Zhang T."/>
            <person name="Song X."/>
            <person name="Zhang H."/>
            <person name="Dai N."/>
            <person name="Sheng W."/>
            <person name="Hou X."/>
            <person name="Wei L."/>
        </authorList>
    </citation>
    <scope>NUCLEOTIDE SEQUENCE</scope>
    <source>
        <strain evidence="2">G01</strain>
        <tissue evidence="2">Leaf</tissue>
    </source>
</reference>
<evidence type="ECO:0000256" key="1">
    <source>
        <dbReference type="SAM" id="SignalP"/>
    </source>
</evidence>
<accession>A0AAW2IJ13</accession>
<name>A0AAW2IJ13_9LAMI</name>
<keyword evidence="2" id="KW-0436">Ligase</keyword>
<reference evidence="2" key="2">
    <citation type="journal article" date="2024" name="Plant">
        <title>Genomic evolution and insights into agronomic trait innovations of Sesamum species.</title>
        <authorList>
            <person name="Miao H."/>
            <person name="Wang L."/>
            <person name="Qu L."/>
            <person name="Liu H."/>
            <person name="Sun Y."/>
            <person name="Le M."/>
            <person name="Wang Q."/>
            <person name="Wei S."/>
            <person name="Zheng Y."/>
            <person name="Lin W."/>
            <person name="Duan Y."/>
            <person name="Cao H."/>
            <person name="Xiong S."/>
            <person name="Wang X."/>
            <person name="Wei L."/>
            <person name="Li C."/>
            <person name="Ma Q."/>
            <person name="Ju M."/>
            <person name="Zhao R."/>
            <person name="Li G."/>
            <person name="Mu C."/>
            <person name="Tian Q."/>
            <person name="Mei H."/>
            <person name="Zhang T."/>
            <person name="Gao T."/>
            <person name="Zhang H."/>
        </authorList>
    </citation>
    <scope>NUCLEOTIDE SEQUENCE</scope>
    <source>
        <strain evidence="2">G01</strain>
    </source>
</reference>
<dbReference type="GO" id="GO:0016874">
    <property type="term" value="F:ligase activity"/>
    <property type="evidence" value="ECO:0007669"/>
    <property type="project" value="UniProtKB-KW"/>
</dbReference>
<feature type="signal peptide" evidence="1">
    <location>
        <begin position="1"/>
        <end position="29"/>
    </location>
</feature>